<organism evidence="1 2">
    <name type="scientific">Rickettsia canadensis (strain McKiel)</name>
    <dbReference type="NCBI Taxonomy" id="293613"/>
    <lineage>
        <taxon>Bacteria</taxon>
        <taxon>Pseudomonadati</taxon>
        <taxon>Pseudomonadota</taxon>
        <taxon>Alphaproteobacteria</taxon>
        <taxon>Rickettsiales</taxon>
        <taxon>Rickettsiaceae</taxon>
        <taxon>Rickettsieae</taxon>
        <taxon>Rickettsia</taxon>
        <taxon>belli group</taxon>
    </lineage>
</organism>
<gene>
    <name evidence="1" type="ordered locus">A1E_03325</name>
</gene>
<evidence type="ECO:0000313" key="2">
    <source>
        <dbReference type="Proteomes" id="UP000007056"/>
    </source>
</evidence>
<reference evidence="2" key="1">
    <citation type="submission" date="2007-09" db="EMBL/GenBank/DDBJ databases">
        <title>Complete genome sequence of Rickettsia canadensis.</title>
        <authorList>
            <person name="Madan A."/>
            <person name="Fahey J."/>
            <person name="Helton E."/>
            <person name="Ketteman M."/>
            <person name="Madan A."/>
            <person name="Rodrigues S."/>
            <person name="Sanchez A."/>
            <person name="Whiting M."/>
            <person name="Dasch G."/>
            <person name="Eremeeva M."/>
        </authorList>
    </citation>
    <scope>NUCLEOTIDE SEQUENCE [LARGE SCALE GENOMIC DNA]</scope>
    <source>
        <strain evidence="2">McKiel</strain>
    </source>
</reference>
<name>A8EZ17_RICCK</name>
<dbReference type="Proteomes" id="UP000007056">
    <property type="component" value="Chromosome"/>
</dbReference>
<proteinExistence type="predicted"/>
<protein>
    <submittedName>
        <fullName evidence="1">Uncharacterized protein</fullName>
    </submittedName>
</protein>
<accession>A8EZ17</accession>
<evidence type="ECO:0000313" key="1">
    <source>
        <dbReference type="EMBL" id="ABV73600.1"/>
    </source>
</evidence>
<dbReference type="HOGENOM" id="CLU_2809687_0_0_5"/>
<sequence length="67" mass="7699">MIADSRRFASKFATNLNNIVEQKKSLAITVGKYRTLCLSSAVLEYYKIDYNTRDKKQKKVLQQLLAA</sequence>
<dbReference type="KEGG" id="rcm:A1E_03325"/>
<dbReference type="AlphaFoldDB" id="A8EZ17"/>
<dbReference type="EMBL" id="CP000409">
    <property type="protein sequence ID" value="ABV73600.1"/>
    <property type="molecule type" value="Genomic_DNA"/>
</dbReference>